<dbReference type="Proteomes" id="UP000477402">
    <property type="component" value="Unassembled WGS sequence"/>
</dbReference>
<keyword evidence="1" id="KW-0472">Membrane</keyword>
<sequence length="63" mass="6974">MKIFKNLFSLIWKIFDVLMFIAFAVTITVTMFMWNITAGGVALAVVFVLAGLVSESIEKKGSD</sequence>
<dbReference type="InterPro" id="IPR009406">
    <property type="entry name" value="DUF1056"/>
</dbReference>
<dbReference type="AlphaFoldDB" id="A0A6M0M9Y5"/>
<name>A0A6M0M9Y5_9LACT</name>
<evidence type="ECO:0000313" key="3">
    <source>
        <dbReference type="Proteomes" id="UP000477402"/>
    </source>
</evidence>
<keyword evidence="1" id="KW-0812">Transmembrane</keyword>
<dbReference type="RefSeq" id="WP_163656951.1">
    <property type="nucleotide sequence ID" value="NZ_WWDH01000055.1"/>
</dbReference>
<reference evidence="2 3" key="1">
    <citation type="submission" date="2019-12" db="EMBL/GenBank/DDBJ databases">
        <title>Draft Genome Sequences of L. lactis strains MS22333, MS22334, MS22336, and MS22337, Isolated from Spontaneous Fermented Camel Milk in Ethiopia.</title>
        <authorList>
            <person name="Bragason E."/>
            <person name="Hansen E.B."/>
            <person name="Guya M.E."/>
            <person name="Berhe T."/>
        </authorList>
    </citation>
    <scope>NUCLEOTIDE SEQUENCE [LARGE SCALE GENOMIC DNA]</scope>
    <source>
        <strain evidence="2 3">MS22336</strain>
    </source>
</reference>
<keyword evidence="1" id="KW-1133">Transmembrane helix</keyword>
<dbReference type="EMBL" id="WWDJ01000084">
    <property type="protein sequence ID" value="NEX55978.1"/>
    <property type="molecule type" value="Genomic_DNA"/>
</dbReference>
<dbReference type="Pfam" id="PF06341">
    <property type="entry name" value="DUF1056"/>
    <property type="match status" value="1"/>
</dbReference>
<accession>A0A6M0M9Y5</accession>
<feature type="transmembrane region" description="Helical" evidence="1">
    <location>
        <begin position="7"/>
        <end position="27"/>
    </location>
</feature>
<evidence type="ECO:0000313" key="2">
    <source>
        <dbReference type="EMBL" id="NEX55978.1"/>
    </source>
</evidence>
<protein>
    <submittedName>
        <fullName evidence="2">DUF1056 family protein</fullName>
    </submittedName>
</protein>
<evidence type="ECO:0000256" key="1">
    <source>
        <dbReference type="SAM" id="Phobius"/>
    </source>
</evidence>
<organism evidence="2 3">
    <name type="scientific">Lactococcus lactis</name>
    <dbReference type="NCBI Taxonomy" id="1358"/>
    <lineage>
        <taxon>Bacteria</taxon>
        <taxon>Bacillati</taxon>
        <taxon>Bacillota</taxon>
        <taxon>Bacilli</taxon>
        <taxon>Lactobacillales</taxon>
        <taxon>Streptococcaceae</taxon>
        <taxon>Lactococcus</taxon>
    </lineage>
</organism>
<comment type="caution">
    <text evidence="2">The sequence shown here is derived from an EMBL/GenBank/DDBJ whole genome shotgun (WGS) entry which is preliminary data.</text>
</comment>
<feature type="transmembrane region" description="Helical" evidence="1">
    <location>
        <begin position="33"/>
        <end position="53"/>
    </location>
</feature>
<proteinExistence type="predicted"/>
<gene>
    <name evidence="2" type="ORF">GTP08_09835</name>
</gene>